<accession>A0ABY7SNR6</accession>
<organism evidence="1 2">
    <name type="scientific">Paracoccus fistulariae</name>
    <dbReference type="NCBI Taxonomy" id="658446"/>
    <lineage>
        <taxon>Bacteria</taxon>
        <taxon>Pseudomonadati</taxon>
        <taxon>Pseudomonadota</taxon>
        <taxon>Alphaproteobacteria</taxon>
        <taxon>Rhodobacterales</taxon>
        <taxon>Paracoccaceae</taxon>
        <taxon>Paracoccus</taxon>
    </lineage>
</organism>
<reference evidence="1 2" key="1">
    <citation type="submission" date="2021-01" db="EMBL/GenBank/DDBJ databases">
        <title>Biogeographic distribution of Paracoccus.</title>
        <authorList>
            <person name="Hollensteiner J."/>
            <person name="Leineberger J."/>
            <person name="Brinkhoff T."/>
            <person name="Daniel R."/>
        </authorList>
    </citation>
    <scope>NUCLEOTIDE SEQUENCE [LARGE SCALE GENOMIC DNA]</scope>
    <source>
        <strain evidence="1 2">KCTC 22803</strain>
    </source>
</reference>
<evidence type="ECO:0000313" key="2">
    <source>
        <dbReference type="Proteomes" id="UP001219349"/>
    </source>
</evidence>
<dbReference type="RefSeq" id="WP_271882767.1">
    <property type="nucleotide sequence ID" value="NZ_CP067136.1"/>
</dbReference>
<protein>
    <submittedName>
        <fullName evidence="1">Uncharacterized protein</fullName>
    </submittedName>
</protein>
<gene>
    <name evidence="1" type="ORF">JHX87_04750</name>
</gene>
<proteinExistence type="predicted"/>
<name>A0ABY7SNR6_9RHOB</name>
<evidence type="ECO:0000313" key="1">
    <source>
        <dbReference type="EMBL" id="WCR08127.1"/>
    </source>
</evidence>
<dbReference type="EMBL" id="CP067136">
    <property type="protein sequence ID" value="WCR08127.1"/>
    <property type="molecule type" value="Genomic_DNA"/>
</dbReference>
<keyword evidence="2" id="KW-1185">Reference proteome</keyword>
<sequence>MHAFPAVYGPGPWTGTLLEYGFLCGPGWYPLIDRLSADLAEIIRQDGLRRFRPVQVKEKFGSLRFYIRGGNERALDRIAQAAQEAETTCEGCGRASHIHIVDAWLTTLCPGCQ</sequence>
<dbReference type="Proteomes" id="UP001219349">
    <property type="component" value="Chromosome"/>
</dbReference>